<protein>
    <submittedName>
        <fullName evidence="3">NAD(P)-dependent dehydrogenase (Short-subunit alcohol dehydrogenase family)</fullName>
    </submittedName>
</protein>
<gene>
    <name evidence="3" type="ORF">ABID46_002302</name>
</gene>
<dbReference type="EMBL" id="JBEPMO010000017">
    <property type="protein sequence ID" value="MET3732712.1"/>
    <property type="molecule type" value="Genomic_DNA"/>
</dbReference>
<dbReference type="InterPro" id="IPR002347">
    <property type="entry name" value="SDR_fam"/>
</dbReference>
<proteinExistence type="inferred from homology"/>
<dbReference type="RefSeq" id="WP_354510195.1">
    <property type="nucleotide sequence ID" value="NZ_JBEPMO010000017.1"/>
</dbReference>
<comment type="similarity">
    <text evidence="1 2">Belongs to the short-chain dehydrogenases/reductases (SDR) family.</text>
</comment>
<sequence length="230" mass="24982">MQKNIIITGASRGIGKELAKLHLANGNNVLAISRNELKLTELKAFENNSTLTVLALDMANYSDLDQITNAISNWDRVDVLYNNAGTLVNKPFAEISESDIDFSIAVNYKAAFRIIQLALPKMNGNSHIVNITTMGAVQGSVKFPGLAAYSSSKSGIVTLTELLAEEFSEDQPRINAIALGAVQTEMLEEAFPGLQAPISAEKMAKYLYDFGLEGHQYQNGKLLQLSTTTP</sequence>
<accession>A0ABV2LYK5</accession>
<dbReference type="Gene3D" id="3.40.50.720">
    <property type="entry name" value="NAD(P)-binding Rossmann-like Domain"/>
    <property type="match status" value="1"/>
</dbReference>
<dbReference type="PANTHER" id="PTHR42879:SF2">
    <property type="entry name" value="3-OXOACYL-[ACYL-CARRIER-PROTEIN] REDUCTASE FABG"/>
    <property type="match status" value="1"/>
</dbReference>
<name>A0ABV2LYK5_9FLAO</name>
<dbReference type="PROSITE" id="PS00061">
    <property type="entry name" value="ADH_SHORT"/>
    <property type="match status" value="1"/>
</dbReference>
<dbReference type="PANTHER" id="PTHR42879">
    <property type="entry name" value="3-OXOACYL-(ACYL-CARRIER-PROTEIN) REDUCTASE"/>
    <property type="match status" value="1"/>
</dbReference>
<reference evidence="3 4" key="1">
    <citation type="submission" date="2024-06" db="EMBL/GenBank/DDBJ databases">
        <title>Genomic Encyclopedia of Type Strains, Phase IV (KMG-IV): sequencing the most valuable type-strain genomes for metagenomic binning, comparative biology and taxonomic classification.</title>
        <authorList>
            <person name="Goeker M."/>
        </authorList>
    </citation>
    <scope>NUCLEOTIDE SEQUENCE [LARGE SCALE GENOMIC DNA]</scope>
    <source>
        <strain evidence="3 4">DSM 29388</strain>
    </source>
</reference>
<dbReference type="Proteomes" id="UP001549146">
    <property type="component" value="Unassembled WGS sequence"/>
</dbReference>
<evidence type="ECO:0000256" key="1">
    <source>
        <dbReference type="ARBA" id="ARBA00006484"/>
    </source>
</evidence>
<dbReference type="SUPFAM" id="SSF51735">
    <property type="entry name" value="NAD(P)-binding Rossmann-fold domains"/>
    <property type="match status" value="1"/>
</dbReference>
<evidence type="ECO:0000256" key="2">
    <source>
        <dbReference type="RuleBase" id="RU000363"/>
    </source>
</evidence>
<comment type="caution">
    <text evidence="3">The sequence shown here is derived from an EMBL/GenBank/DDBJ whole genome shotgun (WGS) entry which is preliminary data.</text>
</comment>
<dbReference type="PRINTS" id="PR00080">
    <property type="entry name" value="SDRFAMILY"/>
</dbReference>
<evidence type="ECO:0000313" key="3">
    <source>
        <dbReference type="EMBL" id="MET3732712.1"/>
    </source>
</evidence>
<dbReference type="Pfam" id="PF00106">
    <property type="entry name" value="adh_short"/>
    <property type="match status" value="1"/>
</dbReference>
<dbReference type="PRINTS" id="PR00081">
    <property type="entry name" value="GDHRDH"/>
</dbReference>
<dbReference type="InterPro" id="IPR050259">
    <property type="entry name" value="SDR"/>
</dbReference>
<evidence type="ECO:0000313" key="4">
    <source>
        <dbReference type="Proteomes" id="UP001549146"/>
    </source>
</evidence>
<dbReference type="InterPro" id="IPR020904">
    <property type="entry name" value="Sc_DH/Rdtase_CS"/>
</dbReference>
<keyword evidence="4" id="KW-1185">Reference proteome</keyword>
<organism evidence="3 4">
    <name type="scientific">Moheibacter stercoris</name>
    <dbReference type="NCBI Taxonomy" id="1628251"/>
    <lineage>
        <taxon>Bacteria</taxon>
        <taxon>Pseudomonadati</taxon>
        <taxon>Bacteroidota</taxon>
        <taxon>Flavobacteriia</taxon>
        <taxon>Flavobacteriales</taxon>
        <taxon>Weeksellaceae</taxon>
        <taxon>Moheibacter</taxon>
    </lineage>
</organism>
<dbReference type="InterPro" id="IPR036291">
    <property type="entry name" value="NAD(P)-bd_dom_sf"/>
</dbReference>
<dbReference type="CDD" id="cd05233">
    <property type="entry name" value="SDR_c"/>
    <property type="match status" value="1"/>
</dbReference>